<dbReference type="GO" id="GO:0006139">
    <property type="term" value="P:nucleobase-containing compound metabolic process"/>
    <property type="evidence" value="ECO:0007669"/>
    <property type="project" value="InterPro"/>
</dbReference>
<dbReference type="AlphaFoldDB" id="A0A2U2ADN8"/>
<dbReference type="EMBL" id="QEWQ01000004">
    <property type="protein sequence ID" value="PWD80774.1"/>
    <property type="molecule type" value="Genomic_DNA"/>
</dbReference>
<dbReference type="InterPro" id="IPR051086">
    <property type="entry name" value="RNase_D-like"/>
</dbReference>
<comment type="caution">
    <text evidence="2">The sequence shown here is derived from an EMBL/GenBank/DDBJ whole genome shotgun (WGS) entry which is preliminary data.</text>
</comment>
<dbReference type="InterPro" id="IPR010997">
    <property type="entry name" value="HRDC-like_sf"/>
</dbReference>
<dbReference type="InterPro" id="IPR002121">
    <property type="entry name" value="HRDC_dom"/>
</dbReference>
<dbReference type="Gene3D" id="3.30.420.10">
    <property type="entry name" value="Ribonuclease H-like superfamily/Ribonuclease H"/>
    <property type="match status" value="1"/>
</dbReference>
<dbReference type="SMART" id="SM00474">
    <property type="entry name" value="35EXOc"/>
    <property type="match status" value="1"/>
</dbReference>
<evidence type="ECO:0000259" key="1">
    <source>
        <dbReference type="SMART" id="SM00474"/>
    </source>
</evidence>
<dbReference type="PANTHER" id="PTHR47649">
    <property type="entry name" value="RIBONUCLEASE D"/>
    <property type="match status" value="1"/>
</dbReference>
<dbReference type="GO" id="GO:0008408">
    <property type="term" value="F:3'-5' exonuclease activity"/>
    <property type="evidence" value="ECO:0007669"/>
    <property type="project" value="InterPro"/>
</dbReference>
<dbReference type="GO" id="GO:0003676">
    <property type="term" value="F:nucleic acid binding"/>
    <property type="evidence" value="ECO:0007669"/>
    <property type="project" value="InterPro"/>
</dbReference>
<dbReference type="InterPro" id="IPR002562">
    <property type="entry name" value="3'-5'_exonuclease_dom"/>
</dbReference>
<name>A0A2U2ADN8_9GAMM</name>
<evidence type="ECO:0000313" key="2">
    <source>
        <dbReference type="EMBL" id="PWD80774.1"/>
    </source>
</evidence>
<dbReference type="Gene3D" id="1.10.150.80">
    <property type="entry name" value="HRDC domain"/>
    <property type="match status" value="1"/>
</dbReference>
<dbReference type="PANTHER" id="PTHR47649:SF1">
    <property type="entry name" value="RIBONUCLEASE D"/>
    <property type="match status" value="1"/>
</dbReference>
<dbReference type="Pfam" id="PF01612">
    <property type="entry name" value="DNA_pol_A_exo1"/>
    <property type="match status" value="1"/>
</dbReference>
<dbReference type="InterPro" id="IPR044876">
    <property type="entry name" value="HRDC_dom_sf"/>
</dbReference>
<accession>A0A2U2ADN8</accession>
<dbReference type="CDD" id="cd06142">
    <property type="entry name" value="RNaseD_exo"/>
    <property type="match status" value="1"/>
</dbReference>
<protein>
    <submittedName>
        <fullName evidence="2">Ribonuclease D</fullName>
    </submittedName>
</protein>
<dbReference type="InterPro" id="IPR036397">
    <property type="entry name" value="RNaseH_sf"/>
</dbReference>
<evidence type="ECO:0000313" key="3">
    <source>
        <dbReference type="Proteomes" id="UP000245020"/>
    </source>
</evidence>
<dbReference type="SUPFAM" id="SSF47819">
    <property type="entry name" value="HRDC-like"/>
    <property type="match status" value="1"/>
</dbReference>
<dbReference type="GO" id="GO:0000166">
    <property type="term" value="F:nucleotide binding"/>
    <property type="evidence" value="ECO:0007669"/>
    <property type="project" value="InterPro"/>
</dbReference>
<organism evidence="2 3">
    <name type="scientific">Ignatzschineria ureiclastica</name>
    <dbReference type="NCBI Taxonomy" id="472582"/>
    <lineage>
        <taxon>Bacteria</taxon>
        <taxon>Pseudomonadati</taxon>
        <taxon>Pseudomonadota</taxon>
        <taxon>Gammaproteobacteria</taxon>
        <taxon>Cardiobacteriales</taxon>
        <taxon>Ignatzschineriaceae</taxon>
        <taxon>Ignatzschineria</taxon>
    </lineage>
</organism>
<keyword evidence="3" id="KW-1185">Reference proteome</keyword>
<dbReference type="SUPFAM" id="SSF53098">
    <property type="entry name" value="Ribonuclease H-like"/>
    <property type="match status" value="1"/>
</dbReference>
<gene>
    <name evidence="2" type="ORF">DC083_06595</name>
</gene>
<dbReference type="InterPro" id="IPR012337">
    <property type="entry name" value="RNaseH-like_sf"/>
</dbReference>
<feature type="domain" description="3'-5' exonuclease" evidence="1">
    <location>
        <begin position="11"/>
        <end position="181"/>
    </location>
</feature>
<proteinExistence type="predicted"/>
<dbReference type="Proteomes" id="UP000245020">
    <property type="component" value="Unassembled WGS sequence"/>
</dbReference>
<dbReference type="Pfam" id="PF00570">
    <property type="entry name" value="HRDC"/>
    <property type="match status" value="1"/>
</dbReference>
<dbReference type="OrthoDB" id="9800549at2"/>
<reference evidence="3" key="1">
    <citation type="submission" date="2018-05" db="EMBL/GenBank/DDBJ databases">
        <title>Ignatzschineria dubaiensis sp. nov., isolated from necrotic foot tissues of dromedaries (Camelus dromedarius) and associated maggots in Dubai, United Arab Emirates.</title>
        <authorList>
            <person name="Tsang C.C."/>
            <person name="Tang J.Y.M."/>
            <person name="Fong J.Y.H."/>
            <person name="Kinne J."/>
            <person name="Lee H.H."/>
            <person name="Joseph M."/>
            <person name="Jose S."/>
            <person name="Schuster R.K."/>
            <person name="Tang Y."/>
            <person name="Sivakumar S."/>
            <person name="Chen J.H.K."/>
            <person name="Teng J.L.L."/>
            <person name="Lau S.K.P."/>
            <person name="Wernery U."/>
            <person name="Woo P.C.Y."/>
        </authorList>
    </citation>
    <scope>NUCLEOTIDE SEQUENCE [LARGE SCALE GENOMIC DNA]</scope>
    <source>
        <strain evidence="3">KCTC 22644</strain>
    </source>
</reference>
<sequence>MTRDSRRFMKDHYIDTQEALDQWCNIQLEEITLLALDTEFLRVKTYFPKLCLIQLATDQEAVCIDPLAIKDFTALNALLTAPHITKIIHSASQDLEAIVHALGILVTPVFDTQTAAQITLNKKVGISYHDLVLHYCDVNLTRDQTRTQWDLRPLSSEQLKYAYDDVHYLIPTYHKLVAEIAANGQQDTLKNHFIPLTERARYEPNPEMAWKKVKGSQRLRGSKKQLLKSLAKMRELVAIQQDIPKRWVIKDDILIHLAESYSQKNHKLYTDYAVTSYPEVTQNQVIRTIENFWKQQPALLDDDEGDEEE</sequence>